<dbReference type="GO" id="GO:0016020">
    <property type="term" value="C:membrane"/>
    <property type="evidence" value="ECO:0007669"/>
    <property type="project" value="InterPro"/>
</dbReference>
<keyword evidence="3" id="KW-0732">Signal</keyword>
<dbReference type="GO" id="GO:0009636">
    <property type="term" value="P:response to toxic substance"/>
    <property type="evidence" value="ECO:0007669"/>
    <property type="project" value="InterPro"/>
</dbReference>
<comment type="similarity">
    <text evidence="1">Belongs to the EcnA/EcnB lipoprotein family.</text>
</comment>
<evidence type="ECO:0000313" key="7">
    <source>
        <dbReference type="EMBL" id="XDU73011.1"/>
    </source>
</evidence>
<evidence type="ECO:0000256" key="6">
    <source>
        <dbReference type="ARBA" id="ARBA00023288"/>
    </source>
</evidence>
<protein>
    <submittedName>
        <fullName evidence="7">Entericidin A/B family lipoprotein</fullName>
    </submittedName>
</protein>
<evidence type="ECO:0000256" key="1">
    <source>
        <dbReference type="ARBA" id="ARBA00010296"/>
    </source>
</evidence>
<evidence type="ECO:0000256" key="2">
    <source>
        <dbReference type="ARBA" id="ARBA00022475"/>
    </source>
</evidence>
<keyword evidence="2" id="KW-1003">Cell membrane</keyword>
<evidence type="ECO:0000256" key="5">
    <source>
        <dbReference type="ARBA" id="ARBA00023139"/>
    </source>
</evidence>
<dbReference type="RefSeq" id="WP_009636723.1">
    <property type="nucleotide sequence ID" value="NZ_CP165628.1"/>
</dbReference>
<dbReference type="InterPro" id="IPR012556">
    <property type="entry name" value="Entericidin"/>
</dbReference>
<evidence type="ECO:0000256" key="4">
    <source>
        <dbReference type="ARBA" id="ARBA00023136"/>
    </source>
</evidence>
<proteinExistence type="inferred from homology"/>
<name>A0AB39VU27_9GAMM</name>
<accession>A0AB39VU27</accession>
<sequence>MFKKSILAIISVLLLASLLSGCNTFRGMGEDISSGGRAISRAA</sequence>
<reference evidence="7" key="1">
    <citation type="submission" date="2024-07" db="EMBL/GenBank/DDBJ databases">
        <authorList>
            <person name="Biller S.J."/>
        </authorList>
    </citation>
    <scope>NUCLEOTIDE SEQUENCE</scope>
    <source>
        <strain evidence="7">WC2420</strain>
    </source>
</reference>
<keyword evidence="5" id="KW-0564">Palmitate</keyword>
<evidence type="ECO:0000256" key="3">
    <source>
        <dbReference type="ARBA" id="ARBA00022729"/>
    </source>
</evidence>
<organism evidence="7">
    <name type="scientific">Rouxiella sp. WC2420</name>
    <dbReference type="NCBI Taxonomy" id="3234145"/>
    <lineage>
        <taxon>Bacteria</taxon>
        <taxon>Pseudomonadati</taxon>
        <taxon>Pseudomonadota</taxon>
        <taxon>Gammaproteobacteria</taxon>
        <taxon>Enterobacterales</taxon>
        <taxon>Yersiniaceae</taxon>
        <taxon>Rouxiella</taxon>
    </lineage>
</organism>
<dbReference type="Pfam" id="PF08085">
    <property type="entry name" value="Entericidin"/>
    <property type="match status" value="1"/>
</dbReference>
<dbReference type="EMBL" id="CP165628">
    <property type="protein sequence ID" value="XDU73011.1"/>
    <property type="molecule type" value="Genomic_DNA"/>
</dbReference>
<dbReference type="PROSITE" id="PS51257">
    <property type="entry name" value="PROKAR_LIPOPROTEIN"/>
    <property type="match status" value="1"/>
</dbReference>
<keyword evidence="4" id="KW-0472">Membrane</keyword>
<dbReference type="AlphaFoldDB" id="A0AB39VU27"/>
<keyword evidence="6 7" id="KW-0449">Lipoprotein</keyword>
<gene>
    <name evidence="7" type="ORF">AB3G37_02505</name>
</gene>